<evidence type="ECO:0000256" key="9">
    <source>
        <dbReference type="PROSITE-ProRule" id="PRU00282"/>
    </source>
</evidence>
<feature type="repeat" description="Solcar" evidence="9">
    <location>
        <begin position="214"/>
        <end position="299"/>
    </location>
</feature>
<dbReference type="GO" id="GO:0031966">
    <property type="term" value="C:mitochondrial membrane"/>
    <property type="evidence" value="ECO:0007669"/>
    <property type="project" value="UniProtKB-SubCell"/>
</dbReference>
<sequence>MDQSVPHSRPHLKDSLIDFIAGSAGGVSVVVVGQPLDTVKVKMQTFPTMYNGMIDCTIRTFKTEGFFRGLYAGTVPAISANVAENSVLFLSYGVCQKFIATLTGTEDVQQLSTLSNASAGCLGSFFSAFTLCPTELIKVKLQCAREVALTSGSPVQISAFELIRDIVKKNGPLGLFQGIQSTIAREMPGYFVFFGAYEGSRSLLTPEGKTKSECGPLATLVSGALGGVALWTVIYPIDLVKSRVQASTSKINVSLLKSMIEITRSEGITFLYSGLKPTLIRTIPASGAMFLCYEWTKKILHGLWS</sequence>
<evidence type="ECO:0000313" key="11">
    <source>
        <dbReference type="EMBL" id="KAK7604252.1"/>
    </source>
</evidence>
<evidence type="ECO:0000256" key="4">
    <source>
        <dbReference type="ARBA" id="ARBA00022692"/>
    </source>
</evidence>
<evidence type="ECO:0000256" key="7">
    <source>
        <dbReference type="ARBA" id="ARBA00023128"/>
    </source>
</evidence>
<evidence type="ECO:0000256" key="3">
    <source>
        <dbReference type="ARBA" id="ARBA00022448"/>
    </source>
</evidence>
<feature type="repeat" description="Solcar" evidence="9">
    <location>
        <begin position="13"/>
        <end position="98"/>
    </location>
</feature>
<evidence type="ECO:0000256" key="5">
    <source>
        <dbReference type="ARBA" id="ARBA00022737"/>
    </source>
</evidence>
<dbReference type="EMBL" id="JBBCAQ010000004">
    <property type="protein sequence ID" value="KAK7604252.1"/>
    <property type="molecule type" value="Genomic_DNA"/>
</dbReference>
<proteinExistence type="inferred from homology"/>
<evidence type="ECO:0000256" key="10">
    <source>
        <dbReference type="RuleBase" id="RU000488"/>
    </source>
</evidence>
<reference evidence="11 12" key="1">
    <citation type="submission" date="2024-03" db="EMBL/GenBank/DDBJ databases">
        <title>Adaptation during the transition from Ophiocordyceps entomopathogen to insect associate is accompanied by gene loss and intensified selection.</title>
        <authorList>
            <person name="Ward C.M."/>
            <person name="Onetto C.A."/>
            <person name="Borneman A.R."/>
        </authorList>
    </citation>
    <scope>NUCLEOTIDE SEQUENCE [LARGE SCALE GENOMIC DNA]</scope>
    <source>
        <strain evidence="11">AWRI1</strain>
        <tissue evidence="11">Single Adult Female</tissue>
    </source>
</reference>
<evidence type="ECO:0000256" key="8">
    <source>
        <dbReference type="ARBA" id="ARBA00023136"/>
    </source>
</evidence>
<keyword evidence="5" id="KW-0677">Repeat</keyword>
<dbReference type="InterPro" id="IPR050567">
    <property type="entry name" value="Mitochondrial_Carrier"/>
</dbReference>
<keyword evidence="8 9" id="KW-0472">Membrane</keyword>
<keyword evidence="12" id="KW-1185">Reference proteome</keyword>
<comment type="subcellular location">
    <subcellularLocation>
        <location evidence="1">Mitochondrion membrane</location>
        <topology evidence="1">Multi-pass membrane protein</topology>
    </subcellularLocation>
</comment>
<keyword evidence="6" id="KW-1133">Transmembrane helix</keyword>
<name>A0AAN9TSW9_9HEMI</name>
<keyword evidence="7" id="KW-0496">Mitochondrion</keyword>
<dbReference type="GO" id="GO:1990575">
    <property type="term" value="P:mitochondrial L-ornithine transmembrane transport"/>
    <property type="evidence" value="ECO:0007669"/>
    <property type="project" value="TreeGrafter"/>
</dbReference>
<dbReference type="InterPro" id="IPR018108">
    <property type="entry name" value="MCP_transmembrane"/>
</dbReference>
<evidence type="ECO:0000256" key="1">
    <source>
        <dbReference type="ARBA" id="ARBA00004225"/>
    </source>
</evidence>
<dbReference type="Proteomes" id="UP001367676">
    <property type="component" value="Unassembled WGS sequence"/>
</dbReference>
<evidence type="ECO:0000256" key="2">
    <source>
        <dbReference type="ARBA" id="ARBA00006375"/>
    </source>
</evidence>
<dbReference type="PANTHER" id="PTHR45624:SF12">
    <property type="entry name" value="MITOCHONDRIAL ORNITHINE TRANSPORTER 1"/>
    <property type="match status" value="1"/>
</dbReference>
<dbReference type="AlphaFoldDB" id="A0AAN9TSW9"/>
<evidence type="ECO:0000313" key="12">
    <source>
        <dbReference type="Proteomes" id="UP001367676"/>
    </source>
</evidence>
<keyword evidence="4 9" id="KW-0812">Transmembrane</keyword>
<dbReference type="PANTHER" id="PTHR45624">
    <property type="entry name" value="MITOCHONDRIAL BASIC AMINO ACIDS TRANSPORTER-RELATED"/>
    <property type="match status" value="1"/>
</dbReference>
<organism evidence="11 12">
    <name type="scientific">Parthenolecanium corni</name>
    <dbReference type="NCBI Taxonomy" id="536013"/>
    <lineage>
        <taxon>Eukaryota</taxon>
        <taxon>Metazoa</taxon>
        <taxon>Ecdysozoa</taxon>
        <taxon>Arthropoda</taxon>
        <taxon>Hexapoda</taxon>
        <taxon>Insecta</taxon>
        <taxon>Pterygota</taxon>
        <taxon>Neoptera</taxon>
        <taxon>Paraneoptera</taxon>
        <taxon>Hemiptera</taxon>
        <taxon>Sternorrhyncha</taxon>
        <taxon>Coccoidea</taxon>
        <taxon>Coccidae</taxon>
        <taxon>Parthenolecanium</taxon>
    </lineage>
</organism>
<gene>
    <name evidence="11" type="ORF">V9T40_004525</name>
</gene>
<evidence type="ECO:0000256" key="6">
    <source>
        <dbReference type="ARBA" id="ARBA00022989"/>
    </source>
</evidence>
<dbReference type="InterPro" id="IPR023395">
    <property type="entry name" value="MCP_dom_sf"/>
</dbReference>
<dbReference type="Pfam" id="PF00153">
    <property type="entry name" value="Mito_carr"/>
    <property type="match status" value="3"/>
</dbReference>
<dbReference type="PROSITE" id="PS50920">
    <property type="entry name" value="SOLCAR"/>
    <property type="match status" value="3"/>
</dbReference>
<comment type="similarity">
    <text evidence="2 10">Belongs to the mitochondrial carrier (TC 2.A.29) family.</text>
</comment>
<comment type="caution">
    <text evidence="11">The sequence shown here is derived from an EMBL/GenBank/DDBJ whole genome shotgun (WGS) entry which is preliminary data.</text>
</comment>
<dbReference type="SUPFAM" id="SSF103506">
    <property type="entry name" value="Mitochondrial carrier"/>
    <property type="match status" value="1"/>
</dbReference>
<dbReference type="Gene3D" id="1.50.40.10">
    <property type="entry name" value="Mitochondrial carrier domain"/>
    <property type="match status" value="1"/>
</dbReference>
<dbReference type="GO" id="GO:0000064">
    <property type="term" value="F:L-ornithine transmembrane transporter activity"/>
    <property type="evidence" value="ECO:0007669"/>
    <property type="project" value="TreeGrafter"/>
</dbReference>
<feature type="repeat" description="Solcar" evidence="9">
    <location>
        <begin position="111"/>
        <end position="203"/>
    </location>
</feature>
<evidence type="ECO:0008006" key="13">
    <source>
        <dbReference type="Google" id="ProtNLM"/>
    </source>
</evidence>
<protein>
    <recommendedName>
        <fullName evidence="13">Mitochondrial ornithine transporter 1</fullName>
    </recommendedName>
</protein>
<accession>A0AAN9TSW9</accession>
<keyword evidence="3 10" id="KW-0813">Transport</keyword>